<dbReference type="AlphaFoldDB" id="A0A9X0BEC8"/>
<evidence type="ECO:0000313" key="1">
    <source>
        <dbReference type="EMBL" id="KAJ5414107.1"/>
    </source>
</evidence>
<protein>
    <submittedName>
        <fullName evidence="1">Uncharacterized protein</fullName>
    </submittedName>
</protein>
<reference evidence="1" key="1">
    <citation type="submission" date="2022-12" db="EMBL/GenBank/DDBJ databases">
        <authorList>
            <person name="Petersen C."/>
        </authorList>
    </citation>
    <scope>NUCLEOTIDE SEQUENCE</scope>
    <source>
        <strain evidence="1">IBT 29677</strain>
    </source>
</reference>
<dbReference type="EMBL" id="JAPZBU010000003">
    <property type="protein sequence ID" value="KAJ5414107.1"/>
    <property type="molecule type" value="Genomic_DNA"/>
</dbReference>
<reference evidence="1" key="2">
    <citation type="journal article" date="2023" name="IMA Fungus">
        <title>Comparative genomic study of the Penicillium genus elucidates a diverse pangenome and 15 lateral gene transfer events.</title>
        <authorList>
            <person name="Petersen C."/>
            <person name="Sorensen T."/>
            <person name="Nielsen M.R."/>
            <person name="Sondergaard T.E."/>
            <person name="Sorensen J.L."/>
            <person name="Fitzpatrick D.A."/>
            <person name="Frisvad J.C."/>
            <person name="Nielsen K.L."/>
        </authorList>
    </citation>
    <scope>NUCLEOTIDE SEQUENCE</scope>
    <source>
        <strain evidence="1">IBT 29677</strain>
    </source>
</reference>
<organism evidence="1 2">
    <name type="scientific">Penicillium cosmopolitanum</name>
    <dbReference type="NCBI Taxonomy" id="1131564"/>
    <lineage>
        <taxon>Eukaryota</taxon>
        <taxon>Fungi</taxon>
        <taxon>Dikarya</taxon>
        <taxon>Ascomycota</taxon>
        <taxon>Pezizomycotina</taxon>
        <taxon>Eurotiomycetes</taxon>
        <taxon>Eurotiomycetidae</taxon>
        <taxon>Eurotiales</taxon>
        <taxon>Aspergillaceae</taxon>
        <taxon>Penicillium</taxon>
    </lineage>
</organism>
<name>A0A9X0BEC8_9EURO</name>
<sequence length="151" mass="16914">MARVCDGDTAYLFGFPWSEQQDGPIYGADDDTLAAYDLTLLELAKGAKKTQDTYGFAKNIDDSSKSAITKNYEDPSSSTDLFVGIPLCDLDAIEDFWRSHKDDWDGIIMTAQGTAQYIAQQSCAQYNITIDSKTQSWPLSEKDFPTKRLWL</sequence>
<evidence type="ECO:0000313" key="2">
    <source>
        <dbReference type="Proteomes" id="UP001147747"/>
    </source>
</evidence>
<proteinExistence type="predicted"/>
<comment type="caution">
    <text evidence="1">The sequence shown here is derived from an EMBL/GenBank/DDBJ whole genome shotgun (WGS) entry which is preliminary data.</text>
</comment>
<keyword evidence="2" id="KW-1185">Reference proteome</keyword>
<dbReference type="GeneID" id="81364351"/>
<dbReference type="RefSeq" id="XP_056493953.1">
    <property type="nucleotide sequence ID" value="XM_056625371.1"/>
</dbReference>
<dbReference type="Proteomes" id="UP001147747">
    <property type="component" value="Unassembled WGS sequence"/>
</dbReference>
<gene>
    <name evidence="1" type="ORF">N7509_000734</name>
</gene>
<accession>A0A9X0BEC8</accession>